<dbReference type="PANTHER" id="PTHR30266">
    <property type="entry name" value="MECHANOSENSITIVE CHANNEL MSCL"/>
    <property type="match status" value="1"/>
</dbReference>
<feature type="transmembrane region" description="Helical" evidence="10">
    <location>
        <begin position="12"/>
        <end position="33"/>
    </location>
</feature>
<keyword evidence="5 10" id="KW-0812">Transmembrane</keyword>
<evidence type="ECO:0000313" key="12">
    <source>
        <dbReference type="Proteomes" id="UP001262754"/>
    </source>
</evidence>
<accession>A0ABU1MXH4</accession>
<dbReference type="InterPro" id="IPR019823">
    <property type="entry name" value="Mechanosensitive_channel_CS"/>
</dbReference>
<comment type="function">
    <text evidence="10">Channel that opens in response to stretch forces in the membrane lipid bilayer. May participate in the regulation of osmotic pressure changes within the cell.</text>
</comment>
<name>A0ABU1MXH4_9CAUL</name>
<dbReference type="InterPro" id="IPR001185">
    <property type="entry name" value="MS_channel"/>
</dbReference>
<evidence type="ECO:0000256" key="5">
    <source>
        <dbReference type="ARBA" id="ARBA00022692"/>
    </source>
</evidence>
<evidence type="ECO:0000256" key="4">
    <source>
        <dbReference type="ARBA" id="ARBA00022475"/>
    </source>
</evidence>
<organism evidence="11 12">
    <name type="scientific">Caulobacter rhizosphaerae</name>
    <dbReference type="NCBI Taxonomy" id="2010972"/>
    <lineage>
        <taxon>Bacteria</taxon>
        <taxon>Pseudomonadati</taxon>
        <taxon>Pseudomonadota</taxon>
        <taxon>Alphaproteobacteria</taxon>
        <taxon>Caulobacterales</taxon>
        <taxon>Caulobacteraceae</taxon>
        <taxon>Caulobacter</taxon>
    </lineage>
</organism>
<dbReference type="NCBIfam" id="TIGR00220">
    <property type="entry name" value="mscL"/>
    <property type="match status" value="1"/>
</dbReference>
<evidence type="ECO:0000256" key="8">
    <source>
        <dbReference type="ARBA" id="ARBA00023136"/>
    </source>
</evidence>
<keyword evidence="3 10" id="KW-0813">Transport</keyword>
<dbReference type="PANTHER" id="PTHR30266:SF2">
    <property type="entry name" value="LARGE-CONDUCTANCE MECHANOSENSITIVE CHANNEL"/>
    <property type="match status" value="1"/>
</dbReference>
<evidence type="ECO:0000256" key="1">
    <source>
        <dbReference type="ARBA" id="ARBA00004651"/>
    </source>
</evidence>
<dbReference type="PRINTS" id="PR01264">
    <property type="entry name" value="MECHCHANNEL"/>
</dbReference>
<dbReference type="InterPro" id="IPR036019">
    <property type="entry name" value="MscL_channel"/>
</dbReference>
<comment type="caution">
    <text evidence="11">The sequence shown here is derived from an EMBL/GenBank/DDBJ whole genome shotgun (WGS) entry which is preliminary data.</text>
</comment>
<comment type="subunit">
    <text evidence="10">Homopentamer.</text>
</comment>
<comment type="similarity">
    <text evidence="2 10">Belongs to the MscL family.</text>
</comment>
<dbReference type="PROSITE" id="PS01327">
    <property type="entry name" value="MSCL"/>
    <property type="match status" value="1"/>
</dbReference>
<dbReference type="EMBL" id="JAVDRL010000004">
    <property type="protein sequence ID" value="MDR6530883.1"/>
    <property type="molecule type" value="Genomic_DNA"/>
</dbReference>
<reference evidence="11 12" key="1">
    <citation type="submission" date="2023-07" db="EMBL/GenBank/DDBJ databases">
        <title>Sorghum-associated microbial communities from plants grown in Nebraska, USA.</title>
        <authorList>
            <person name="Schachtman D."/>
        </authorList>
    </citation>
    <scope>NUCLEOTIDE SEQUENCE [LARGE SCALE GENOMIC DNA]</scope>
    <source>
        <strain evidence="11 12">DS2154</strain>
    </source>
</reference>
<evidence type="ECO:0000313" key="11">
    <source>
        <dbReference type="EMBL" id="MDR6530883.1"/>
    </source>
</evidence>
<dbReference type="SUPFAM" id="SSF81330">
    <property type="entry name" value="Gated mechanosensitive channel"/>
    <property type="match status" value="1"/>
</dbReference>
<evidence type="ECO:0000256" key="7">
    <source>
        <dbReference type="ARBA" id="ARBA00023065"/>
    </source>
</evidence>
<proteinExistence type="inferred from homology"/>
<comment type="subcellular location">
    <subcellularLocation>
        <location evidence="10">Cell inner membrane</location>
        <topology evidence="10">Multi-pass membrane protein</topology>
    </subcellularLocation>
    <subcellularLocation>
        <location evidence="1">Cell membrane</location>
        <topology evidence="1">Multi-pass membrane protein</topology>
    </subcellularLocation>
</comment>
<gene>
    <name evidence="10" type="primary">mscL</name>
    <name evidence="11" type="ORF">J2800_001622</name>
</gene>
<keyword evidence="10" id="KW-0997">Cell inner membrane</keyword>
<sequence>MSIVKEFREFIARGNVIDLAVGVIIGAAFNSIVKSLVDQVIMPPIGLLMGGLDFSKLQWVLKPEDPATPAVELVAVQYGAFINTVIQFLIVAVVVFLLVKLVNQVRRADADEPAPSAPTPEEKLLTEIRDLLAKPAAAPKAAVAPAAKVVAKAPAKPKA</sequence>
<keyword evidence="9 10" id="KW-0407">Ion channel</keyword>
<keyword evidence="8 10" id="KW-0472">Membrane</keyword>
<evidence type="ECO:0000256" key="9">
    <source>
        <dbReference type="ARBA" id="ARBA00023303"/>
    </source>
</evidence>
<keyword evidence="12" id="KW-1185">Reference proteome</keyword>
<keyword evidence="6 10" id="KW-1133">Transmembrane helix</keyword>
<evidence type="ECO:0000256" key="3">
    <source>
        <dbReference type="ARBA" id="ARBA00022448"/>
    </source>
</evidence>
<keyword evidence="4 10" id="KW-1003">Cell membrane</keyword>
<dbReference type="NCBIfam" id="NF001843">
    <property type="entry name" value="PRK00567.1-4"/>
    <property type="match status" value="1"/>
</dbReference>
<feature type="transmembrane region" description="Helical" evidence="10">
    <location>
        <begin position="78"/>
        <end position="99"/>
    </location>
</feature>
<keyword evidence="7 10" id="KW-0406">Ion transport</keyword>
<protein>
    <recommendedName>
        <fullName evidence="10">Large-conductance mechanosensitive channel</fullName>
    </recommendedName>
</protein>
<dbReference type="InterPro" id="IPR037673">
    <property type="entry name" value="MSC/AndL"/>
</dbReference>
<evidence type="ECO:0000256" key="2">
    <source>
        <dbReference type="ARBA" id="ARBA00007254"/>
    </source>
</evidence>
<evidence type="ECO:0000256" key="10">
    <source>
        <dbReference type="HAMAP-Rule" id="MF_00115"/>
    </source>
</evidence>
<dbReference type="Gene3D" id="1.10.1200.120">
    <property type="entry name" value="Large-conductance mechanosensitive channel, MscL, domain 1"/>
    <property type="match status" value="1"/>
</dbReference>
<dbReference type="HAMAP" id="MF_00115">
    <property type="entry name" value="MscL"/>
    <property type="match status" value="1"/>
</dbReference>
<dbReference type="Pfam" id="PF01741">
    <property type="entry name" value="MscL"/>
    <property type="match status" value="1"/>
</dbReference>
<dbReference type="Proteomes" id="UP001262754">
    <property type="component" value="Unassembled WGS sequence"/>
</dbReference>
<evidence type="ECO:0000256" key="6">
    <source>
        <dbReference type="ARBA" id="ARBA00022989"/>
    </source>
</evidence>